<dbReference type="SUPFAM" id="SSF48371">
    <property type="entry name" value="ARM repeat"/>
    <property type="match status" value="1"/>
</dbReference>
<name>A0A9W7Y9Y9_9FUNG</name>
<dbReference type="InterPro" id="IPR011989">
    <property type="entry name" value="ARM-like"/>
</dbReference>
<reference evidence="1" key="1">
    <citation type="submission" date="2022-07" db="EMBL/GenBank/DDBJ databases">
        <title>Phylogenomic reconstructions and comparative analyses of Kickxellomycotina fungi.</title>
        <authorList>
            <person name="Reynolds N.K."/>
            <person name="Stajich J.E."/>
            <person name="Barry K."/>
            <person name="Grigoriev I.V."/>
            <person name="Crous P."/>
            <person name="Smith M.E."/>
        </authorList>
    </citation>
    <scope>NUCLEOTIDE SEQUENCE</scope>
    <source>
        <strain evidence="1">BCRC 34381</strain>
    </source>
</reference>
<dbReference type="OrthoDB" id="543373at2759"/>
<dbReference type="Gene3D" id="1.25.10.10">
    <property type="entry name" value="Leucine-rich Repeat Variant"/>
    <property type="match status" value="1"/>
</dbReference>
<dbReference type="InterPro" id="IPR016024">
    <property type="entry name" value="ARM-type_fold"/>
</dbReference>
<dbReference type="EMBL" id="JANBOI010000852">
    <property type="protein sequence ID" value="KAJ1728287.1"/>
    <property type="molecule type" value="Genomic_DNA"/>
</dbReference>
<evidence type="ECO:0000313" key="1">
    <source>
        <dbReference type="EMBL" id="KAJ1728287.1"/>
    </source>
</evidence>
<feature type="non-terminal residue" evidence="1">
    <location>
        <position position="132"/>
    </location>
</feature>
<accession>A0A9W7Y9Y9</accession>
<gene>
    <name evidence="1" type="primary">PSE1_1</name>
    <name evidence="1" type="ORF">LPJ61_004113</name>
</gene>
<dbReference type="Proteomes" id="UP001143981">
    <property type="component" value="Unassembled WGS sequence"/>
</dbReference>
<organism evidence="1 2">
    <name type="scientific">Coemansia biformis</name>
    <dbReference type="NCBI Taxonomy" id="1286918"/>
    <lineage>
        <taxon>Eukaryota</taxon>
        <taxon>Fungi</taxon>
        <taxon>Fungi incertae sedis</taxon>
        <taxon>Zoopagomycota</taxon>
        <taxon>Kickxellomycotina</taxon>
        <taxon>Kickxellomycetes</taxon>
        <taxon>Kickxellales</taxon>
        <taxon>Kickxellaceae</taxon>
        <taxon>Coemansia</taxon>
    </lineage>
</organism>
<proteinExistence type="predicted"/>
<keyword evidence="2" id="KW-1185">Reference proteome</keyword>
<protein>
    <submittedName>
        <fullName evidence="1">Importin subunit beta-3</fullName>
    </submittedName>
</protein>
<dbReference type="AlphaFoldDB" id="A0A9W7Y9Y9"/>
<sequence>MSNYEQTAGLLKSLMGSLMSPDNEVRSQAEASLNSEWRDGQPQTLLGSLAFLVHRDGEAQARAFAAVLLRRIAFQTAQAVDNKEDEHTVWSVVPAAVQQAVKAELLGALKDETERSTRHKLCDTIAEIANNE</sequence>
<evidence type="ECO:0000313" key="2">
    <source>
        <dbReference type="Proteomes" id="UP001143981"/>
    </source>
</evidence>
<comment type="caution">
    <text evidence="1">The sequence shown here is derived from an EMBL/GenBank/DDBJ whole genome shotgun (WGS) entry which is preliminary data.</text>
</comment>